<dbReference type="InterPro" id="IPR043519">
    <property type="entry name" value="NT_sf"/>
</dbReference>
<dbReference type="PROSITE" id="PS51831">
    <property type="entry name" value="HD"/>
    <property type="match status" value="1"/>
</dbReference>
<dbReference type="InterPro" id="IPR004095">
    <property type="entry name" value="TGS"/>
</dbReference>
<organism evidence="10 11">
    <name type="scientific">Falsigemmobacter faecalis</name>
    <dbReference type="NCBI Taxonomy" id="2488730"/>
    <lineage>
        <taxon>Bacteria</taxon>
        <taxon>Pseudomonadati</taxon>
        <taxon>Pseudomonadota</taxon>
        <taxon>Alphaproteobacteria</taxon>
        <taxon>Rhodobacterales</taxon>
        <taxon>Paracoccaceae</taxon>
        <taxon>Falsigemmobacter</taxon>
    </lineage>
</organism>
<evidence type="ECO:0000313" key="11">
    <source>
        <dbReference type="Proteomes" id="UP000282125"/>
    </source>
</evidence>
<dbReference type="EC" id="2.7.6.5" evidence="1"/>
<dbReference type="Proteomes" id="UP000282125">
    <property type="component" value="Unassembled WGS sequence"/>
</dbReference>
<dbReference type="EMBL" id="RRAZ01000001">
    <property type="protein sequence ID" value="RRH78508.1"/>
    <property type="molecule type" value="Genomic_DNA"/>
</dbReference>
<accession>A0A3P3E0C5</accession>
<feature type="domain" description="ACT" evidence="7">
    <location>
        <begin position="625"/>
        <end position="699"/>
    </location>
</feature>
<comment type="similarity">
    <text evidence="6">Belongs to the relA/spoT family.</text>
</comment>
<dbReference type="Gene3D" id="1.10.3210.10">
    <property type="entry name" value="Hypothetical protein af1432"/>
    <property type="match status" value="1"/>
</dbReference>
<dbReference type="InterPro" id="IPR007685">
    <property type="entry name" value="RelA_SpoT"/>
</dbReference>
<dbReference type="FunFam" id="1.10.3210.10:FF:000001">
    <property type="entry name" value="GTP pyrophosphokinase RelA"/>
    <property type="match status" value="1"/>
</dbReference>
<dbReference type="Pfam" id="PF13328">
    <property type="entry name" value="HD_4"/>
    <property type="match status" value="1"/>
</dbReference>
<dbReference type="NCBIfam" id="TIGR00691">
    <property type="entry name" value="spoT_relA"/>
    <property type="match status" value="1"/>
</dbReference>
<dbReference type="InterPro" id="IPR045865">
    <property type="entry name" value="ACT-like_dom_sf"/>
</dbReference>
<proteinExistence type="inferred from homology"/>
<dbReference type="InterPro" id="IPR004811">
    <property type="entry name" value="RelA/Spo_fam"/>
</dbReference>
<sequence length="706" mass="80298">MIDVEDLIALVRLYNPHTNAALIREAYAYGMKMHDGQFRRSGEPYFTHPVAVAAILTEMRLDDATLITALLHDTIEDTKSTYTEVERMFGYEVAELVDGVTKLTNLQLSSTQSKQAENFRKLFFAMSKDLRVILVKLADRLHNMRTIRSMKPEKQAQKARETMEIYAPLAGRMGMQWMREELEDLSFRVLNPEARNSILRRFITLQRESGDVVHVITNDIRSLLEKAEIEANVYGRAKKPYSIWRKMQEKDLAFSRLSDIYGFRVITDSMENCYQILGLVHQRWRAVPGRFKDYISQPKQNGYRSIHTTVSGRDGKRVEVQIRTREMHEVAEAGVAAHWSYKDGARTVNPFAVDPARWIAQLTERLEETDHNEFLEHVKLEMYQDQVFCFTPKGDVVQLPRGATPLDYAYAIHTRIGNACVSAKVDGIRVPLWTRLKNGQSVEIITAEGQKPQATWIDIVVTGRAKAAIRKSLREEDRERFVKLGRELARVSFERVGKKATDKALETAARTLSLPDAEELLARIGSAELTAQKVVATLYPELSVSNTEVDKSRPVAGLADDQTFHRANCCQPLPGERIVGITYRGRGVVAHAIDCPVLEEYGDQPGRWIDLRWHPGRHAAVNTVSLDVTIANHSGVLGRICTLIGDRQANISDIVFTDKKPDYYRILFDVDLRDLEHLHTLMMTLDAETDVARVSRRRDPTRKPGS</sequence>
<reference evidence="10 11" key="1">
    <citation type="submission" date="2018-11" db="EMBL/GenBank/DDBJ databases">
        <title>Gemmobacter sp. nov., YIM 102744-1 draft genome.</title>
        <authorList>
            <person name="Li G."/>
            <person name="Jiang Y."/>
        </authorList>
    </citation>
    <scope>NUCLEOTIDE SEQUENCE [LARGE SCALE GENOMIC DNA]</scope>
    <source>
        <strain evidence="10 11">YIM 102744-1</strain>
    </source>
</reference>
<evidence type="ECO:0000256" key="1">
    <source>
        <dbReference type="ARBA" id="ARBA00013251"/>
    </source>
</evidence>
<keyword evidence="11" id="KW-1185">Reference proteome</keyword>
<dbReference type="SUPFAM" id="SSF81301">
    <property type="entry name" value="Nucleotidyltransferase"/>
    <property type="match status" value="1"/>
</dbReference>
<evidence type="ECO:0000259" key="7">
    <source>
        <dbReference type="PROSITE" id="PS51671"/>
    </source>
</evidence>
<dbReference type="SMART" id="SM00954">
    <property type="entry name" value="RelA_SpoT"/>
    <property type="match status" value="1"/>
</dbReference>
<evidence type="ECO:0000256" key="3">
    <source>
        <dbReference type="ARBA" id="ARBA00029754"/>
    </source>
</evidence>
<dbReference type="PROSITE" id="PS51880">
    <property type="entry name" value="TGS"/>
    <property type="match status" value="1"/>
</dbReference>
<dbReference type="Gene3D" id="3.30.460.10">
    <property type="entry name" value="Beta Polymerase, domain 2"/>
    <property type="match status" value="1"/>
</dbReference>
<feature type="domain" description="TGS" evidence="9">
    <location>
        <begin position="381"/>
        <end position="446"/>
    </location>
</feature>
<dbReference type="Pfam" id="PF04607">
    <property type="entry name" value="RelA_SpoT"/>
    <property type="match status" value="1"/>
</dbReference>
<comment type="function">
    <text evidence="6">In eubacteria ppGpp (guanosine 3'-diphosphate 5'-diphosphate) is a mediator of the stringent response that coordinates a variety of cellular activities in response to changes in nutritional abundance.</text>
</comment>
<dbReference type="InterPro" id="IPR002912">
    <property type="entry name" value="ACT_dom"/>
</dbReference>
<dbReference type="GO" id="GO:0008893">
    <property type="term" value="F:guanosine-3',5'-bis(diphosphate) 3'-diphosphatase activity"/>
    <property type="evidence" value="ECO:0007669"/>
    <property type="project" value="TreeGrafter"/>
</dbReference>
<dbReference type="FunFam" id="3.30.460.10:FF:000001">
    <property type="entry name" value="GTP pyrophosphokinase RelA"/>
    <property type="match status" value="1"/>
</dbReference>
<evidence type="ECO:0000256" key="5">
    <source>
        <dbReference type="ARBA" id="ARBA00048244"/>
    </source>
</evidence>
<dbReference type="OrthoDB" id="9805041at2"/>
<dbReference type="Gene3D" id="3.10.20.30">
    <property type="match status" value="1"/>
</dbReference>
<evidence type="ECO:0000256" key="6">
    <source>
        <dbReference type="RuleBase" id="RU003847"/>
    </source>
</evidence>
<protein>
    <recommendedName>
        <fullName evidence="2">GTP pyrophosphokinase rsh</fullName>
        <ecNumber evidence="1">2.7.6.5</ecNumber>
    </recommendedName>
    <alternativeName>
        <fullName evidence="4">(p)ppGpp synthase</fullName>
    </alternativeName>
    <alternativeName>
        <fullName evidence="3">ATP:GTP 3'-pyrophosphotransferase</fullName>
    </alternativeName>
</protein>
<dbReference type="GO" id="GO:0015969">
    <property type="term" value="P:guanosine tetraphosphate metabolic process"/>
    <property type="evidence" value="ECO:0007669"/>
    <property type="project" value="InterPro"/>
</dbReference>
<dbReference type="InterPro" id="IPR003607">
    <property type="entry name" value="HD/PDEase_dom"/>
</dbReference>
<dbReference type="GO" id="GO:0042594">
    <property type="term" value="P:response to starvation"/>
    <property type="evidence" value="ECO:0007669"/>
    <property type="project" value="TreeGrafter"/>
</dbReference>
<dbReference type="GO" id="GO:0015949">
    <property type="term" value="P:nucleobase-containing small molecule interconversion"/>
    <property type="evidence" value="ECO:0007669"/>
    <property type="project" value="UniProtKB-ARBA"/>
</dbReference>
<gene>
    <name evidence="10" type="ORF">EG244_00710</name>
</gene>
<dbReference type="SUPFAM" id="SSF55021">
    <property type="entry name" value="ACT-like"/>
    <property type="match status" value="1"/>
</dbReference>
<evidence type="ECO:0000259" key="8">
    <source>
        <dbReference type="PROSITE" id="PS51831"/>
    </source>
</evidence>
<dbReference type="FunFam" id="3.10.20.30:FF:000002">
    <property type="entry name" value="GTP pyrophosphokinase (RelA/SpoT)"/>
    <property type="match status" value="1"/>
</dbReference>
<evidence type="ECO:0000256" key="4">
    <source>
        <dbReference type="ARBA" id="ARBA00032407"/>
    </source>
</evidence>
<name>A0A3P3E0C5_9RHOB</name>
<dbReference type="CDD" id="cd05399">
    <property type="entry name" value="NT_Rel-Spo_like"/>
    <property type="match status" value="1"/>
</dbReference>
<comment type="caution">
    <text evidence="10">The sequence shown here is derived from an EMBL/GenBank/DDBJ whole genome shotgun (WGS) entry which is preliminary data.</text>
</comment>
<dbReference type="SUPFAM" id="SSF109604">
    <property type="entry name" value="HD-domain/PDEase-like"/>
    <property type="match status" value="1"/>
</dbReference>
<dbReference type="Gene3D" id="3.30.70.260">
    <property type="match status" value="1"/>
</dbReference>
<comment type="catalytic activity">
    <reaction evidence="5">
        <text>GTP + ATP = guanosine 3'-diphosphate 5'-triphosphate + AMP</text>
        <dbReference type="Rhea" id="RHEA:22088"/>
        <dbReference type="ChEBI" id="CHEBI:30616"/>
        <dbReference type="ChEBI" id="CHEBI:37565"/>
        <dbReference type="ChEBI" id="CHEBI:142410"/>
        <dbReference type="ChEBI" id="CHEBI:456215"/>
        <dbReference type="EC" id="2.7.6.5"/>
    </reaction>
</comment>
<dbReference type="InterPro" id="IPR012675">
    <property type="entry name" value="Beta-grasp_dom_sf"/>
</dbReference>
<dbReference type="InterPro" id="IPR006674">
    <property type="entry name" value="HD_domain"/>
</dbReference>
<dbReference type="GO" id="GO:0008728">
    <property type="term" value="F:GTP diphosphokinase activity"/>
    <property type="evidence" value="ECO:0007669"/>
    <property type="project" value="UniProtKB-EC"/>
</dbReference>
<evidence type="ECO:0000256" key="2">
    <source>
        <dbReference type="ARBA" id="ARBA00014315"/>
    </source>
</evidence>
<dbReference type="InterPro" id="IPR033655">
    <property type="entry name" value="TGS_RelA/SpoT"/>
</dbReference>
<dbReference type="Pfam" id="PF02824">
    <property type="entry name" value="TGS"/>
    <property type="match status" value="1"/>
</dbReference>
<dbReference type="GO" id="GO:0005886">
    <property type="term" value="C:plasma membrane"/>
    <property type="evidence" value="ECO:0007669"/>
    <property type="project" value="TreeGrafter"/>
</dbReference>
<evidence type="ECO:0000313" key="10">
    <source>
        <dbReference type="EMBL" id="RRH78508.1"/>
    </source>
</evidence>
<dbReference type="PROSITE" id="PS51671">
    <property type="entry name" value="ACT"/>
    <property type="match status" value="1"/>
</dbReference>
<dbReference type="CDD" id="cd01668">
    <property type="entry name" value="TGS_RSH"/>
    <property type="match status" value="1"/>
</dbReference>
<dbReference type="CDD" id="cd00077">
    <property type="entry name" value="HDc"/>
    <property type="match status" value="1"/>
</dbReference>
<evidence type="ECO:0000259" key="9">
    <source>
        <dbReference type="PROSITE" id="PS51880"/>
    </source>
</evidence>
<keyword evidence="10" id="KW-0378">Hydrolase</keyword>
<dbReference type="AlphaFoldDB" id="A0A3P3E0C5"/>
<dbReference type="Pfam" id="PF19296">
    <property type="entry name" value="RelA_AH_RIS"/>
    <property type="match status" value="2"/>
</dbReference>
<feature type="domain" description="HD" evidence="8">
    <location>
        <begin position="45"/>
        <end position="144"/>
    </location>
</feature>
<dbReference type="PANTHER" id="PTHR21262:SF36">
    <property type="entry name" value="BIFUNCTIONAL (P)PPGPP SYNTHASE_HYDROLASE SPOT"/>
    <property type="match status" value="1"/>
</dbReference>
<dbReference type="RefSeq" id="WP_124963085.1">
    <property type="nucleotide sequence ID" value="NZ_RRAZ01000001.1"/>
</dbReference>
<dbReference type="InterPro" id="IPR012676">
    <property type="entry name" value="TGS-like"/>
</dbReference>
<dbReference type="PANTHER" id="PTHR21262">
    <property type="entry name" value="GUANOSINE-3',5'-BIS DIPHOSPHATE 3'-PYROPHOSPHOHYDROLASE"/>
    <property type="match status" value="1"/>
</dbReference>
<dbReference type="SUPFAM" id="SSF81271">
    <property type="entry name" value="TGS-like"/>
    <property type="match status" value="1"/>
</dbReference>
<dbReference type="InterPro" id="IPR045600">
    <property type="entry name" value="RelA/SpoT_AH_RIS"/>
</dbReference>
<dbReference type="SMART" id="SM00471">
    <property type="entry name" value="HDc"/>
    <property type="match status" value="1"/>
</dbReference>
<dbReference type="Pfam" id="PF13291">
    <property type="entry name" value="ACT_4"/>
    <property type="match status" value="1"/>
</dbReference>